<comment type="caution">
    <text evidence="2">The sequence shown here is derived from an EMBL/GenBank/DDBJ whole genome shotgun (WGS) entry which is preliminary data.</text>
</comment>
<sequence>MVEQMHLLTQMMWIVQVLAKSLSQDVFLNHFHSKGVWPWKDLADRAGVFRTGLSNVCCLQLFDTAVELYWSMLYCSRLSFMQRNSSLGCLFSVICHVSHPPVNRWCFIAEDCRKCSGMQLASKGIEFSGGFAPETLDVRSEWMFDPKCLSTLRWCTICDFSRLQSEVNAVEMLL</sequence>
<organism evidence="2 3">
    <name type="scientific">Populus tomentosa</name>
    <name type="common">Chinese white poplar</name>
    <dbReference type="NCBI Taxonomy" id="118781"/>
    <lineage>
        <taxon>Eukaryota</taxon>
        <taxon>Viridiplantae</taxon>
        <taxon>Streptophyta</taxon>
        <taxon>Embryophyta</taxon>
        <taxon>Tracheophyta</taxon>
        <taxon>Spermatophyta</taxon>
        <taxon>Magnoliopsida</taxon>
        <taxon>eudicotyledons</taxon>
        <taxon>Gunneridae</taxon>
        <taxon>Pentapetalae</taxon>
        <taxon>rosids</taxon>
        <taxon>fabids</taxon>
        <taxon>Malpighiales</taxon>
        <taxon>Salicaceae</taxon>
        <taxon>Saliceae</taxon>
        <taxon>Populus</taxon>
    </lineage>
</organism>
<dbReference type="Proteomes" id="UP000886885">
    <property type="component" value="Chromosome 11D"/>
</dbReference>
<name>A0A8X7YKS2_POPTO</name>
<evidence type="ECO:0000256" key="1">
    <source>
        <dbReference type="SAM" id="SignalP"/>
    </source>
</evidence>
<evidence type="ECO:0000313" key="2">
    <source>
        <dbReference type="EMBL" id="KAG6754663.1"/>
    </source>
</evidence>
<accession>A0A8X7YKS2</accession>
<keyword evidence="3" id="KW-1185">Reference proteome</keyword>
<protein>
    <submittedName>
        <fullName evidence="2">Uncharacterized protein</fullName>
    </submittedName>
</protein>
<dbReference type="AlphaFoldDB" id="A0A8X7YKS2"/>
<reference evidence="2" key="1">
    <citation type="journal article" date="2020" name="bioRxiv">
        <title>Hybrid origin of Populus tomentosa Carr. identified through genome sequencing and phylogenomic analysis.</title>
        <authorList>
            <person name="An X."/>
            <person name="Gao K."/>
            <person name="Chen Z."/>
            <person name="Li J."/>
            <person name="Yang X."/>
            <person name="Yang X."/>
            <person name="Zhou J."/>
            <person name="Guo T."/>
            <person name="Zhao T."/>
            <person name="Huang S."/>
            <person name="Miao D."/>
            <person name="Khan W.U."/>
            <person name="Rao P."/>
            <person name="Ye M."/>
            <person name="Lei B."/>
            <person name="Liao W."/>
            <person name="Wang J."/>
            <person name="Ji L."/>
            <person name="Li Y."/>
            <person name="Guo B."/>
            <person name="Mustafa N.S."/>
            <person name="Li S."/>
            <person name="Yun Q."/>
            <person name="Keller S.R."/>
            <person name="Mao J."/>
            <person name="Zhang R."/>
            <person name="Strauss S.H."/>
        </authorList>
    </citation>
    <scope>NUCLEOTIDE SEQUENCE</scope>
    <source>
        <strain evidence="2">GM15</strain>
        <tissue evidence="2">Leaf</tissue>
    </source>
</reference>
<dbReference type="EMBL" id="JAAWWB010000022">
    <property type="protein sequence ID" value="KAG6754663.1"/>
    <property type="molecule type" value="Genomic_DNA"/>
</dbReference>
<keyword evidence="1" id="KW-0732">Signal</keyword>
<feature type="chain" id="PRO_5036476983" evidence="1">
    <location>
        <begin position="20"/>
        <end position="174"/>
    </location>
</feature>
<feature type="signal peptide" evidence="1">
    <location>
        <begin position="1"/>
        <end position="19"/>
    </location>
</feature>
<gene>
    <name evidence="2" type="ORF">POTOM_040457</name>
</gene>
<evidence type="ECO:0000313" key="3">
    <source>
        <dbReference type="Proteomes" id="UP000886885"/>
    </source>
</evidence>
<proteinExistence type="predicted"/>